<feature type="compositionally biased region" description="Low complexity" evidence="1">
    <location>
        <begin position="169"/>
        <end position="180"/>
    </location>
</feature>
<dbReference type="STRING" id="4846.A0A367KTR1"/>
<feature type="compositionally biased region" description="Low complexity" evidence="1">
    <location>
        <begin position="107"/>
        <end position="126"/>
    </location>
</feature>
<dbReference type="Proteomes" id="UP000253551">
    <property type="component" value="Unassembled WGS sequence"/>
</dbReference>
<feature type="compositionally biased region" description="Low complexity" evidence="1">
    <location>
        <begin position="14"/>
        <end position="24"/>
    </location>
</feature>
<organism evidence="2 3">
    <name type="scientific">Rhizopus stolonifer</name>
    <name type="common">Rhizopus nigricans</name>
    <dbReference type="NCBI Taxonomy" id="4846"/>
    <lineage>
        <taxon>Eukaryota</taxon>
        <taxon>Fungi</taxon>
        <taxon>Fungi incertae sedis</taxon>
        <taxon>Mucoromycota</taxon>
        <taxon>Mucoromycotina</taxon>
        <taxon>Mucoromycetes</taxon>
        <taxon>Mucorales</taxon>
        <taxon>Mucorineae</taxon>
        <taxon>Rhizopodaceae</taxon>
        <taxon>Rhizopus</taxon>
    </lineage>
</organism>
<proteinExistence type="predicted"/>
<sequence length="206" mass="22612">MLSNNQQQWPTYSQPNATPTANAQQAAYNQQYAAYYQQYPAQPQNAYYPQYYSFNPPPPGTAGTAGTAGASATPGYSQYGGGYYYQGNPNTSAPTQQAAPYYPPAPQHQYQQHQYNQPPQIYQPVAPARPPPPPPLSQTTPVLTGKVAPKVPPWSKKELEIPRPPAAPFPQVVQQQQMPQLEKAPKSSQNRATEVSPAESWPPSLK</sequence>
<evidence type="ECO:0000256" key="1">
    <source>
        <dbReference type="SAM" id="MobiDB-lite"/>
    </source>
</evidence>
<evidence type="ECO:0000313" key="2">
    <source>
        <dbReference type="EMBL" id="RCI05588.1"/>
    </source>
</evidence>
<keyword evidence="3" id="KW-1185">Reference proteome</keyword>
<name>A0A367KTR1_RHIST</name>
<feature type="compositionally biased region" description="Pro residues" evidence="1">
    <location>
        <begin position="127"/>
        <end position="136"/>
    </location>
</feature>
<feature type="region of interest" description="Disordered" evidence="1">
    <location>
        <begin position="1"/>
        <end position="24"/>
    </location>
</feature>
<reference evidence="2 3" key="1">
    <citation type="journal article" date="2018" name="G3 (Bethesda)">
        <title>Phylogenetic and Phylogenomic Definition of Rhizopus Species.</title>
        <authorList>
            <person name="Gryganskyi A.P."/>
            <person name="Golan J."/>
            <person name="Dolatabadi S."/>
            <person name="Mondo S."/>
            <person name="Robb S."/>
            <person name="Idnurm A."/>
            <person name="Muszewska A."/>
            <person name="Steczkiewicz K."/>
            <person name="Masonjones S."/>
            <person name="Liao H.L."/>
            <person name="Gajdeczka M.T."/>
            <person name="Anike F."/>
            <person name="Vuek A."/>
            <person name="Anishchenko I.M."/>
            <person name="Voigt K."/>
            <person name="de Hoog G.S."/>
            <person name="Smith M.E."/>
            <person name="Heitman J."/>
            <person name="Vilgalys R."/>
            <person name="Stajich J.E."/>
        </authorList>
    </citation>
    <scope>NUCLEOTIDE SEQUENCE [LARGE SCALE GENOMIC DNA]</scope>
    <source>
        <strain evidence="2 3">LSU 92-RS-03</strain>
    </source>
</reference>
<feature type="region of interest" description="Disordered" evidence="1">
    <location>
        <begin position="50"/>
        <end position="206"/>
    </location>
</feature>
<feature type="compositionally biased region" description="Polar residues" evidence="1">
    <location>
        <begin position="1"/>
        <end position="13"/>
    </location>
</feature>
<dbReference type="AlphaFoldDB" id="A0A367KTR1"/>
<protein>
    <submittedName>
        <fullName evidence="2">Uncharacterized protein</fullName>
    </submittedName>
</protein>
<gene>
    <name evidence="2" type="ORF">CU098_013511</name>
</gene>
<comment type="caution">
    <text evidence="2">The sequence shown here is derived from an EMBL/GenBank/DDBJ whole genome shotgun (WGS) entry which is preliminary data.</text>
</comment>
<accession>A0A367KTR1</accession>
<feature type="compositionally biased region" description="Low complexity" evidence="1">
    <location>
        <begin position="61"/>
        <end position="77"/>
    </location>
</feature>
<evidence type="ECO:0000313" key="3">
    <source>
        <dbReference type="Proteomes" id="UP000253551"/>
    </source>
</evidence>
<dbReference type="EMBL" id="PJQM01000353">
    <property type="protein sequence ID" value="RCI05588.1"/>
    <property type="molecule type" value="Genomic_DNA"/>
</dbReference>